<dbReference type="GO" id="GO:0016559">
    <property type="term" value="P:peroxisome fission"/>
    <property type="evidence" value="ECO:0007669"/>
    <property type="project" value="TreeGrafter"/>
</dbReference>
<dbReference type="HOGENOM" id="CLU_012302_0_0_1"/>
<comment type="catalytic activity">
    <reaction evidence="18">
        <text>GTP + H2O = GDP + phosphate + H(+)</text>
        <dbReference type="Rhea" id="RHEA:19669"/>
        <dbReference type="ChEBI" id="CHEBI:15377"/>
        <dbReference type="ChEBI" id="CHEBI:15378"/>
        <dbReference type="ChEBI" id="CHEBI:37565"/>
        <dbReference type="ChEBI" id="CHEBI:43474"/>
        <dbReference type="ChEBI" id="CHEBI:58189"/>
        <dbReference type="EC" id="3.6.5.5"/>
    </reaction>
</comment>
<evidence type="ECO:0000313" key="22">
    <source>
        <dbReference type="Proteomes" id="UP000015102"/>
    </source>
</evidence>
<evidence type="ECO:0000313" key="21">
    <source>
        <dbReference type="EnsemblMetazoa" id="MESCA003420-PA"/>
    </source>
</evidence>
<keyword evidence="6" id="KW-0547">Nucleotide-binding</keyword>
<evidence type="ECO:0000256" key="2">
    <source>
        <dbReference type="ARBA" id="ARBA00004569"/>
    </source>
</evidence>
<dbReference type="GO" id="GO:0005758">
    <property type="term" value="C:mitochondrial intermembrane space"/>
    <property type="evidence" value="ECO:0007669"/>
    <property type="project" value="UniProtKB-SubCell"/>
</dbReference>
<evidence type="ECO:0000256" key="16">
    <source>
        <dbReference type="ARBA" id="ARBA00023157"/>
    </source>
</evidence>
<name>T1GIY3_MEGSC</name>
<keyword evidence="14" id="KW-0342">GTP-binding</keyword>
<dbReference type="Gene3D" id="3.40.50.300">
    <property type="entry name" value="P-loop containing nucleotide triphosphate hydrolases"/>
    <property type="match status" value="1"/>
</dbReference>
<organism evidence="21 22">
    <name type="scientific">Megaselia scalaris</name>
    <name type="common">Humpbacked fly</name>
    <name type="synonym">Phora scalaris</name>
    <dbReference type="NCBI Taxonomy" id="36166"/>
    <lineage>
        <taxon>Eukaryota</taxon>
        <taxon>Metazoa</taxon>
        <taxon>Ecdysozoa</taxon>
        <taxon>Arthropoda</taxon>
        <taxon>Hexapoda</taxon>
        <taxon>Insecta</taxon>
        <taxon>Pterygota</taxon>
        <taxon>Neoptera</taxon>
        <taxon>Endopterygota</taxon>
        <taxon>Diptera</taxon>
        <taxon>Brachycera</taxon>
        <taxon>Muscomorpha</taxon>
        <taxon>Platypezoidea</taxon>
        <taxon>Phoridae</taxon>
        <taxon>Megaseliini</taxon>
        <taxon>Megaselia</taxon>
    </lineage>
</organism>
<dbReference type="STRING" id="36166.T1GIY3"/>
<dbReference type="Proteomes" id="UP000015102">
    <property type="component" value="Unassembled WGS sequence"/>
</dbReference>
<dbReference type="GO" id="GO:0005525">
    <property type="term" value="F:GTP binding"/>
    <property type="evidence" value="ECO:0007669"/>
    <property type="project" value="UniProtKB-KW"/>
</dbReference>
<dbReference type="PRINTS" id="PR00195">
    <property type="entry name" value="DYNAMIN"/>
</dbReference>
<dbReference type="GO" id="GO:0008017">
    <property type="term" value="F:microtubule binding"/>
    <property type="evidence" value="ECO:0007669"/>
    <property type="project" value="TreeGrafter"/>
</dbReference>
<dbReference type="EC" id="3.6.5.5" evidence="3"/>
<dbReference type="InterPro" id="IPR045063">
    <property type="entry name" value="Dynamin_N"/>
</dbReference>
<evidence type="ECO:0000256" key="1">
    <source>
        <dbReference type="ARBA" id="ARBA00004434"/>
    </source>
</evidence>
<feature type="coiled-coil region" evidence="19">
    <location>
        <begin position="82"/>
        <end position="134"/>
    </location>
</feature>
<evidence type="ECO:0000256" key="10">
    <source>
        <dbReference type="ARBA" id="ARBA00022989"/>
    </source>
</evidence>
<evidence type="ECO:0000256" key="17">
    <source>
        <dbReference type="ARBA" id="ARBA00044791"/>
    </source>
</evidence>
<comment type="subcellular location">
    <subcellularLocation>
        <location evidence="1">Mitochondrion inner membrane</location>
        <topology evidence="1">Single-pass membrane protein</topology>
    </subcellularLocation>
    <subcellularLocation>
        <location evidence="2">Mitochondrion intermembrane space</location>
    </subcellularLocation>
</comment>
<keyword evidence="8" id="KW-0378">Hydrolase</keyword>
<dbReference type="GO" id="GO:0005743">
    <property type="term" value="C:mitochondrial inner membrane"/>
    <property type="evidence" value="ECO:0007669"/>
    <property type="project" value="UniProtKB-SubCell"/>
</dbReference>
<evidence type="ECO:0000256" key="5">
    <source>
        <dbReference type="ARBA" id="ARBA00022703"/>
    </source>
</evidence>
<dbReference type="GO" id="GO:0048312">
    <property type="term" value="P:intracellular distribution of mitochondria"/>
    <property type="evidence" value="ECO:0007669"/>
    <property type="project" value="TreeGrafter"/>
</dbReference>
<feature type="domain" description="Dynamin-type G" evidence="20">
    <location>
        <begin position="167"/>
        <end position="428"/>
    </location>
</feature>
<evidence type="ECO:0000256" key="8">
    <source>
        <dbReference type="ARBA" id="ARBA00022801"/>
    </source>
</evidence>
<evidence type="ECO:0000256" key="3">
    <source>
        <dbReference type="ARBA" id="ARBA00011980"/>
    </source>
</evidence>
<evidence type="ECO:0000256" key="18">
    <source>
        <dbReference type="ARBA" id="ARBA00048040"/>
    </source>
</evidence>
<keyword evidence="7" id="KW-0999">Mitochondrion inner membrane</keyword>
<keyword evidence="13" id="KW-0496">Mitochondrion</keyword>
<evidence type="ECO:0000256" key="12">
    <source>
        <dbReference type="ARBA" id="ARBA00023121"/>
    </source>
</evidence>
<dbReference type="GO" id="GO:0008053">
    <property type="term" value="P:mitochondrial fusion"/>
    <property type="evidence" value="ECO:0007669"/>
    <property type="project" value="TreeGrafter"/>
</dbReference>
<dbReference type="InterPro" id="IPR027417">
    <property type="entry name" value="P-loop_NTPase"/>
</dbReference>
<dbReference type="Pfam" id="PF19434">
    <property type="entry name" value="OPA1_C"/>
    <property type="match status" value="1"/>
</dbReference>
<dbReference type="EMBL" id="CAQQ02086480">
    <property type="status" value="NOT_ANNOTATED_CDS"/>
    <property type="molecule type" value="Genomic_DNA"/>
</dbReference>
<evidence type="ECO:0000256" key="15">
    <source>
        <dbReference type="ARBA" id="ARBA00023136"/>
    </source>
</evidence>
<keyword evidence="16" id="KW-1015">Disulfide bond</keyword>
<keyword evidence="15" id="KW-0472">Membrane</keyword>
<reference evidence="22" key="1">
    <citation type="submission" date="2013-02" db="EMBL/GenBank/DDBJ databases">
        <authorList>
            <person name="Hughes D."/>
        </authorList>
    </citation>
    <scope>NUCLEOTIDE SEQUENCE</scope>
    <source>
        <strain>Durham</strain>
        <strain evidence="22">NC isolate 2 -- Noor lab</strain>
    </source>
</reference>
<evidence type="ECO:0000259" key="20">
    <source>
        <dbReference type="PROSITE" id="PS51718"/>
    </source>
</evidence>
<evidence type="ECO:0000256" key="14">
    <source>
        <dbReference type="ARBA" id="ARBA00023134"/>
    </source>
</evidence>
<evidence type="ECO:0000256" key="13">
    <source>
        <dbReference type="ARBA" id="ARBA00023128"/>
    </source>
</evidence>
<evidence type="ECO:0000256" key="19">
    <source>
        <dbReference type="SAM" id="Coils"/>
    </source>
</evidence>
<evidence type="ECO:0000256" key="9">
    <source>
        <dbReference type="ARBA" id="ARBA00022946"/>
    </source>
</evidence>
<dbReference type="GO" id="GO:0005874">
    <property type="term" value="C:microtubule"/>
    <property type="evidence" value="ECO:0007669"/>
    <property type="project" value="TreeGrafter"/>
</dbReference>
<keyword evidence="12" id="KW-0446">Lipid-binding</keyword>
<dbReference type="InterPro" id="IPR001401">
    <property type="entry name" value="Dynamin_GTPase"/>
</dbReference>
<keyword evidence="4" id="KW-0812">Transmembrane</keyword>
<dbReference type="InterPro" id="IPR045817">
    <property type="entry name" value="OPA1_C"/>
</dbReference>
<dbReference type="GO" id="GO:0003924">
    <property type="term" value="F:GTPase activity"/>
    <property type="evidence" value="ECO:0007669"/>
    <property type="project" value="InterPro"/>
</dbReference>
<dbReference type="EnsemblMetazoa" id="MESCA003420-RA">
    <property type="protein sequence ID" value="MESCA003420-PA"/>
    <property type="gene ID" value="MESCA003420"/>
</dbReference>
<sequence length="797" mass="93005">MSLQPVVPVAQEYPKLKELGEDQVNKWKAWFDSRLDNAIEATEHQDLDLKDLNNNNKNPNNNKDDFKSVLKSAPIVAAKTIQDDTKKKYELLQKQVETLQTDVMQTQARYQKELEKLERENRELRQQYLILKSNRKTPGKKIKKSLIDMYSEVLDELSGYDTSYSTADHLPRVVVIGDQSSGKTSVLESIARARIFPRGKGPYHVAQFRDSEREFDLTKEHDLADLRREIELRMRASVRGGKTVSNEVISMTVKGPGLQRMVLIDLPGIIASMTVDMAADTKDSIYQMTKHYISNPNAIILCIQDGSVDAERSNVTELVSQIDPLGKRTLFVLTKVDLAEELADPNRIRKILSGKLFPMKALGYYAVVTGRGRKDDSIESIRNYEEEFFKNSKLFHRKGVIMPHQVTTRNLSMAISDRFWKMVRETIEQQADAFKATRFNLETEWKNNFPRLRESGRDELFEKAKAKKWEEVLANKLWDKLSNYVFENVYLPAAQSDNFNTMVDITLRQWADQVLPAKSVESGWETLQSQFIDLIEKSKKYPEHDNIFDMLKMAVIDEAMKRHSWEDKAMDMLRIIQLNTLEDRFVSDKHEWDQAVKFFETSVKTKLAQTEETMLEMMGPSMWSRTLHWTYLSKDQQKRRSVKGELDKLLAHDDHHSPTLSFDELTTIRKNLQRSQVDVDTDYIRQTWYHIYRRHFFKHALQKANECRKAYYLYHQQGADCVVNCNDIVLFWRIQQVMKVTGNALRQQVINREARRLDKEIKEVLDELSDDKEKKEHLLTGKRVSLAEEISKCFKNY</sequence>
<evidence type="ECO:0000256" key="4">
    <source>
        <dbReference type="ARBA" id="ARBA00022692"/>
    </source>
</evidence>
<dbReference type="GO" id="GO:0006897">
    <property type="term" value="P:endocytosis"/>
    <property type="evidence" value="ECO:0007669"/>
    <property type="project" value="TreeGrafter"/>
</dbReference>
<evidence type="ECO:0000256" key="11">
    <source>
        <dbReference type="ARBA" id="ARBA00023054"/>
    </source>
</evidence>
<dbReference type="Pfam" id="PF00350">
    <property type="entry name" value="Dynamin_N"/>
    <property type="match status" value="1"/>
</dbReference>
<dbReference type="PANTHER" id="PTHR11566">
    <property type="entry name" value="DYNAMIN"/>
    <property type="match status" value="1"/>
</dbReference>
<keyword evidence="10" id="KW-1133">Transmembrane helix</keyword>
<dbReference type="AlphaFoldDB" id="T1GIY3"/>
<dbReference type="GO" id="GO:0006915">
    <property type="term" value="P:apoptotic process"/>
    <property type="evidence" value="ECO:0007669"/>
    <property type="project" value="UniProtKB-KW"/>
</dbReference>
<dbReference type="OMA" id="PYHIACF"/>
<accession>T1GIY3</accession>
<dbReference type="InterPro" id="IPR030381">
    <property type="entry name" value="G_DYNAMIN_dom"/>
</dbReference>
<keyword evidence="11 19" id="KW-0175">Coiled coil</keyword>
<dbReference type="GO" id="GO:0000266">
    <property type="term" value="P:mitochondrial fission"/>
    <property type="evidence" value="ECO:0007669"/>
    <property type="project" value="TreeGrafter"/>
</dbReference>
<keyword evidence="5" id="KW-0053">Apoptosis</keyword>
<dbReference type="PROSITE" id="PS51718">
    <property type="entry name" value="G_DYNAMIN_2"/>
    <property type="match status" value="1"/>
</dbReference>
<evidence type="ECO:0000256" key="6">
    <source>
        <dbReference type="ARBA" id="ARBA00022741"/>
    </source>
</evidence>
<keyword evidence="22" id="KW-1185">Reference proteome</keyword>
<keyword evidence="9" id="KW-0809">Transit peptide</keyword>
<proteinExistence type="predicted"/>
<dbReference type="EMBL" id="CAQQ02086479">
    <property type="status" value="NOT_ANNOTATED_CDS"/>
    <property type="molecule type" value="Genomic_DNA"/>
</dbReference>
<evidence type="ECO:0000256" key="7">
    <source>
        <dbReference type="ARBA" id="ARBA00022792"/>
    </source>
</evidence>
<dbReference type="SMART" id="SM00053">
    <property type="entry name" value="DYNc"/>
    <property type="match status" value="1"/>
</dbReference>
<dbReference type="SUPFAM" id="SSF52540">
    <property type="entry name" value="P-loop containing nucleoside triphosphate hydrolases"/>
    <property type="match status" value="1"/>
</dbReference>
<protein>
    <recommendedName>
        <fullName evidence="17">Dynamin-like GTPase OPA1, mitochondrial</fullName>
        <ecNumber evidence="3">3.6.5.5</ecNumber>
    </recommendedName>
</protein>
<reference evidence="21" key="2">
    <citation type="submission" date="2015-06" db="UniProtKB">
        <authorList>
            <consortium name="EnsemblMetazoa"/>
        </authorList>
    </citation>
    <scope>IDENTIFICATION</scope>
</reference>
<dbReference type="GO" id="GO:0008289">
    <property type="term" value="F:lipid binding"/>
    <property type="evidence" value="ECO:0007669"/>
    <property type="project" value="UniProtKB-KW"/>
</dbReference>
<feature type="coiled-coil region" evidence="19">
    <location>
        <begin position="747"/>
        <end position="774"/>
    </location>
</feature>
<dbReference type="CDD" id="cd08771">
    <property type="entry name" value="DLP_1"/>
    <property type="match status" value="1"/>
</dbReference>
<dbReference type="InterPro" id="IPR022812">
    <property type="entry name" value="Dynamin"/>
</dbReference>
<dbReference type="PANTHER" id="PTHR11566:SF67">
    <property type="entry name" value="DYNAMIN-LIKE 120 KDA PROTEIN, MITOCHONDRIAL"/>
    <property type="match status" value="1"/>
</dbReference>